<dbReference type="EMBL" id="FMZO01000004">
    <property type="protein sequence ID" value="SDC86808.1"/>
    <property type="molecule type" value="Genomic_DNA"/>
</dbReference>
<dbReference type="Pfam" id="PF13620">
    <property type="entry name" value="CarboxypepD_reg"/>
    <property type="match status" value="1"/>
</dbReference>
<evidence type="ECO:0000256" key="2">
    <source>
        <dbReference type="ARBA" id="ARBA00023136"/>
    </source>
</evidence>
<dbReference type="PANTHER" id="PTHR40980">
    <property type="entry name" value="PLUG DOMAIN-CONTAINING PROTEIN"/>
    <property type="match status" value="1"/>
</dbReference>
<reference evidence="9" key="1">
    <citation type="submission" date="2016-10" db="EMBL/GenBank/DDBJ databases">
        <authorList>
            <person name="Varghese N."/>
            <person name="Submissions S."/>
        </authorList>
    </citation>
    <scope>NUCLEOTIDE SEQUENCE [LARGE SCALE GENOMIC DNA]</scope>
    <source>
        <strain evidence="9">DSM 25811 / CCM 8410 / LMG 26954 / E90</strain>
    </source>
</reference>
<dbReference type="SUPFAM" id="SSF56935">
    <property type="entry name" value="Porins"/>
    <property type="match status" value="1"/>
</dbReference>
<feature type="domain" description="Outer membrane protein beta-barrel" evidence="7">
    <location>
        <begin position="374"/>
        <end position="782"/>
    </location>
</feature>
<dbReference type="InterPro" id="IPR037066">
    <property type="entry name" value="Plug_dom_sf"/>
</dbReference>
<dbReference type="SUPFAM" id="SSF49464">
    <property type="entry name" value="Carboxypeptidase regulatory domain-like"/>
    <property type="match status" value="1"/>
</dbReference>
<evidence type="ECO:0000256" key="3">
    <source>
        <dbReference type="ARBA" id="ARBA00023237"/>
    </source>
</evidence>
<evidence type="ECO:0000259" key="6">
    <source>
        <dbReference type="Pfam" id="PF07715"/>
    </source>
</evidence>
<dbReference type="Pfam" id="PF07715">
    <property type="entry name" value="Plug"/>
    <property type="match status" value="1"/>
</dbReference>
<accession>A0A1G6Q3E0</accession>
<protein>
    <submittedName>
        <fullName evidence="8">Outer membrane receptor proteins, mostly Fe transport</fullName>
    </submittedName>
</protein>
<name>A0A1G6Q3E0_NIADE</name>
<dbReference type="Proteomes" id="UP000198757">
    <property type="component" value="Unassembled WGS sequence"/>
</dbReference>
<dbReference type="AlphaFoldDB" id="A0A1G6Q3E0"/>
<dbReference type="RefSeq" id="WP_090389872.1">
    <property type="nucleotide sequence ID" value="NZ_FMZO01000004.1"/>
</dbReference>
<keyword evidence="8" id="KW-0675">Receptor</keyword>
<dbReference type="InterPro" id="IPR012910">
    <property type="entry name" value="Plug_dom"/>
</dbReference>
<feature type="region of interest" description="Disordered" evidence="4">
    <location>
        <begin position="792"/>
        <end position="812"/>
    </location>
</feature>
<keyword evidence="2" id="KW-0472">Membrane</keyword>
<dbReference type="OrthoDB" id="905812at2"/>
<gene>
    <name evidence="8" type="ORF">SAMN04487894_104261</name>
</gene>
<keyword evidence="3" id="KW-0998">Cell outer membrane</keyword>
<dbReference type="InterPro" id="IPR008969">
    <property type="entry name" value="CarboxyPept-like_regulatory"/>
</dbReference>
<evidence type="ECO:0000256" key="4">
    <source>
        <dbReference type="SAM" id="MobiDB-lite"/>
    </source>
</evidence>
<dbReference type="Gene3D" id="2.40.170.20">
    <property type="entry name" value="TonB-dependent receptor, beta-barrel domain"/>
    <property type="match status" value="1"/>
</dbReference>
<dbReference type="InterPro" id="IPR041700">
    <property type="entry name" value="OMP_b-brl_3"/>
</dbReference>
<evidence type="ECO:0000313" key="8">
    <source>
        <dbReference type="EMBL" id="SDC86808.1"/>
    </source>
</evidence>
<dbReference type="InterPro" id="IPR036942">
    <property type="entry name" value="Beta-barrel_TonB_sf"/>
</dbReference>
<feature type="signal peptide" evidence="5">
    <location>
        <begin position="1"/>
        <end position="18"/>
    </location>
</feature>
<dbReference type="STRING" id="1285928.SAMN04487894_104261"/>
<dbReference type="Pfam" id="PF14905">
    <property type="entry name" value="OMP_b-brl_3"/>
    <property type="match status" value="1"/>
</dbReference>
<evidence type="ECO:0000313" key="9">
    <source>
        <dbReference type="Proteomes" id="UP000198757"/>
    </source>
</evidence>
<dbReference type="Gene3D" id="2.170.130.10">
    <property type="entry name" value="TonB-dependent receptor, plug domain"/>
    <property type="match status" value="1"/>
</dbReference>
<feature type="chain" id="PRO_5011506196" evidence="5">
    <location>
        <begin position="19"/>
        <end position="812"/>
    </location>
</feature>
<dbReference type="GO" id="GO:0009279">
    <property type="term" value="C:cell outer membrane"/>
    <property type="evidence" value="ECO:0007669"/>
    <property type="project" value="UniProtKB-SubCell"/>
</dbReference>
<dbReference type="PANTHER" id="PTHR40980:SF4">
    <property type="entry name" value="TONB-DEPENDENT RECEPTOR-LIKE BETA-BARREL DOMAIN-CONTAINING PROTEIN"/>
    <property type="match status" value="1"/>
</dbReference>
<feature type="domain" description="TonB-dependent receptor plug" evidence="6">
    <location>
        <begin position="129"/>
        <end position="216"/>
    </location>
</feature>
<evidence type="ECO:0000259" key="7">
    <source>
        <dbReference type="Pfam" id="PF14905"/>
    </source>
</evidence>
<keyword evidence="9" id="KW-1185">Reference proteome</keyword>
<organism evidence="8 9">
    <name type="scientific">Niabella drilacis (strain DSM 25811 / CCM 8410 / CCUG 62505 / LMG 26954 / E90)</name>
    <dbReference type="NCBI Taxonomy" id="1285928"/>
    <lineage>
        <taxon>Bacteria</taxon>
        <taxon>Pseudomonadati</taxon>
        <taxon>Bacteroidota</taxon>
        <taxon>Chitinophagia</taxon>
        <taxon>Chitinophagales</taxon>
        <taxon>Chitinophagaceae</taxon>
        <taxon>Niabella</taxon>
    </lineage>
</organism>
<proteinExistence type="predicted"/>
<keyword evidence="5" id="KW-0732">Signal</keyword>
<evidence type="ECO:0000256" key="5">
    <source>
        <dbReference type="SAM" id="SignalP"/>
    </source>
</evidence>
<sequence length="812" mass="89780">MRKIFLIGFCFWSAVAQAQSISGKITGADSKPLEKASVVLLQAKDSSVQMITAADKSGVFRFERPGTGMYLIKATNVGYTPAYSDTIRLEDKDLTIAAVTLEKGTTQLAGVVVSAKRPMIEAKPGKMVLNVESMPSNTGLNALELLEKSPGVTVDNDGNVSLKGKPGVLILIDGKQTYMSGQTLANFLKSIQSNGIDQIEILTSPPAKYDAAGNAGIINIKTKKGVVKGGNGTVNLGYNQGILPNFFGDVNFNYRGEKVNLFGGYNGGSWQNTSEQFIDRNFYKNGALSGSSDQLAHRHGYGNYHSAKLGMDYYFSKKDVAGVVVNGNFYNWNQNQDLLSNLRNTSGAVESILKSQSDNGGNGNNITTNVNYKHSFDSSGREWTVDLDQAYYKSTGNNKLITQPQNAEGHNNGDATTLLGSAPSNIRIYSAKTDYVHPFKRELKLEAGLKSSFSSTDNAANYLRNAGTGWVADNTISNHFIYKENINAAYTTLTKKIKKWELSAGIRMESTIAKGHELRSDSSFKRNYTNFFPSAGASFNLNDNNQLSLNYNRRITRPDFESLNPAIFFLDSLTYGQGNPYLMPQFTNNIEMSHTFKRMLTTTINYTKTSDIITQILKQHTEEKRTYQTVENLSSMQQWGISVMFNKQLTKWWSLNAFANATSNHYKGIYNSGTANESIAIDYIGFNSNMTNSFTFLKTWGMELSGWYVGKDGDGGLVIFKNMGALNAMLSKQLFNKRATIKAGVRDIFKTQVFDAVSRYSDVDIYIRNSRDSRRFSVSFTYKFGKNNIAPVRNRRSGSSDEQNRVKSGGGN</sequence>
<dbReference type="Gene3D" id="2.60.40.1120">
    <property type="entry name" value="Carboxypeptidase-like, regulatory domain"/>
    <property type="match status" value="1"/>
</dbReference>
<evidence type="ECO:0000256" key="1">
    <source>
        <dbReference type="ARBA" id="ARBA00004442"/>
    </source>
</evidence>
<comment type="subcellular location">
    <subcellularLocation>
        <location evidence="1">Cell outer membrane</location>
    </subcellularLocation>
</comment>